<keyword evidence="5" id="KW-1185">Reference proteome</keyword>
<evidence type="ECO:0000313" key="5">
    <source>
        <dbReference type="Proteomes" id="UP000663832"/>
    </source>
</evidence>
<protein>
    <submittedName>
        <fullName evidence="4">Uncharacterized protein</fullName>
    </submittedName>
</protein>
<dbReference type="EMBL" id="CAJNOI010000817">
    <property type="protein sequence ID" value="CAF1349626.1"/>
    <property type="molecule type" value="Genomic_DNA"/>
</dbReference>
<dbReference type="Proteomes" id="UP000663832">
    <property type="component" value="Unassembled WGS sequence"/>
</dbReference>
<gene>
    <name evidence="1" type="ORF">BJG266_LOCUS34880</name>
    <name evidence="2" type="ORF">BJG266_LOCUS34884</name>
    <name evidence="3" type="ORF">QVE165_LOCUS51943</name>
    <name evidence="4" type="ORF">QVE165_LOCUS51947</name>
</gene>
<sequence length="108" mass="11791">MFLSNSTLYKVSVLHANKIIPVCIDLYDWKATKEAVRPHLTTQLLLNNSVVAILHSLLEVNSNGSDAYEIARDLVEREMSSLAVNVSGQAAAAVDGLTRVMTMKLGPH</sequence>
<proteinExistence type="predicted"/>
<organism evidence="4 5">
    <name type="scientific">Adineta steineri</name>
    <dbReference type="NCBI Taxonomy" id="433720"/>
    <lineage>
        <taxon>Eukaryota</taxon>
        <taxon>Metazoa</taxon>
        <taxon>Spiralia</taxon>
        <taxon>Gnathifera</taxon>
        <taxon>Rotifera</taxon>
        <taxon>Eurotatoria</taxon>
        <taxon>Bdelloidea</taxon>
        <taxon>Adinetida</taxon>
        <taxon>Adinetidae</taxon>
        <taxon>Adineta</taxon>
    </lineage>
</organism>
<evidence type="ECO:0000313" key="4">
    <source>
        <dbReference type="EMBL" id="CAF1596208.1"/>
    </source>
</evidence>
<reference evidence="4" key="1">
    <citation type="submission" date="2021-02" db="EMBL/GenBank/DDBJ databases">
        <authorList>
            <person name="Nowell W R."/>
        </authorList>
    </citation>
    <scope>NUCLEOTIDE SEQUENCE</scope>
</reference>
<dbReference type="EMBL" id="CAJNOM010001172">
    <property type="protein sequence ID" value="CAF1596208.1"/>
    <property type="molecule type" value="Genomic_DNA"/>
</dbReference>
<evidence type="ECO:0000313" key="1">
    <source>
        <dbReference type="EMBL" id="CAF1349626.1"/>
    </source>
</evidence>
<dbReference type="OrthoDB" id="1393670at2759"/>
<evidence type="ECO:0000313" key="2">
    <source>
        <dbReference type="EMBL" id="CAF1349715.1"/>
    </source>
</evidence>
<dbReference type="EMBL" id="CAJNOI010000818">
    <property type="protein sequence ID" value="CAF1349715.1"/>
    <property type="molecule type" value="Genomic_DNA"/>
</dbReference>
<evidence type="ECO:0000313" key="3">
    <source>
        <dbReference type="EMBL" id="CAF1596176.1"/>
    </source>
</evidence>
<dbReference type="AlphaFoldDB" id="A0A816AHC3"/>
<dbReference type="EMBL" id="CAJNOM010001171">
    <property type="protein sequence ID" value="CAF1596176.1"/>
    <property type="molecule type" value="Genomic_DNA"/>
</dbReference>
<name>A0A816AHC3_9BILA</name>
<comment type="caution">
    <text evidence="4">The sequence shown here is derived from an EMBL/GenBank/DDBJ whole genome shotgun (WGS) entry which is preliminary data.</text>
</comment>
<dbReference type="Proteomes" id="UP000663877">
    <property type="component" value="Unassembled WGS sequence"/>
</dbReference>
<accession>A0A816AHC3</accession>